<evidence type="ECO:0000256" key="3">
    <source>
        <dbReference type="ARBA" id="ARBA00022989"/>
    </source>
</evidence>
<feature type="domain" description="TM2" evidence="6">
    <location>
        <begin position="42"/>
        <end position="91"/>
    </location>
</feature>
<dbReference type="OrthoDB" id="9816361at2"/>
<feature type="transmembrane region" description="Helical" evidence="5">
    <location>
        <begin position="70"/>
        <end position="88"/>
    </location>
</feature>
<dbReference type="Pfam" id="PF05154">
    <property type="entry name" value="TM2"/>
    <property type="match status" value="1"/>
</dbReference>
<dbReference type="STRING" id="225849.swp_3999"/>
<keyword evidence="8" id="KW-1185">Reference proteome</keyword>
<keyword evidence="2 5" id="KW-0812">Transmembrane</keyword>
<evidence type="ECO:0000259" key="6">
    <source>
        <dbReference type="Pfam" id="PF05154"/>
    </source>
</evidence>
<dbReference type="HOGENOM" id="CLU_081297_5_1_6"/>
<dbReference type="GO" id="GO:0016020">
    <property type="term" value="C:membrane"/>
    <property type="evidence" value="ECO:0007669"/>
    <property type="project" value="UniProtKB-SubCell"/>
</dbReference>
<organism evidence="7 8">
    <name type="scientific">Shewanella piezotolerans (strain WP3 / JCM 13877)</name>
    <dbReference type="NCBI Taxonomy" id="225849"/>
    <lineage>
        <taxon>Bacteria</taxon>
        <taxon>Pseudomonadati</taxon>
        <taxon>Pseudomonadota</taxon>
        <taxon>Gammaproteobacteria</taxon>
        <taxon>Alteromonadales</taxon>
        <taxon>Shewanellaceae</taxon>
        <taxon>Shewanella</taxon>
    </lineage>
</organism>
<evidence type="ECO:0000256" key="4">
    <source>
        <dbReference type="ARBA" id="ARBA00023136"/>
    </source>
</evidence>
<comment type="subcellular location">
    <subcellularLocation>
        <location evidence="1">Membrane</location>
        <topology evidence="1">Multi-pass membrane protein</topology>
    </subcellularLocation>
</comment>
<accession>B8CSP3</accession>
<dbReference type="InterPro" id="IPR007829">
    <property type="entry name" value="TM2"/>
</dbReference>
<feature type="transmembrane region" description="Helical" evidence="5">
    <location>
        <begin position="46"/>
        <end position="64"/>
    </location>
</feature>
<dbReference type="AlphaFoldDB" id="B8CSP3"/>
<gene>
    <name evidence="7" type="ordered locus">swp_3999</name>
</gene>
<protein>
    <submittedName>
        <fullName evidence="7">Membrane protein, putative</fullName>
    </submittedName>
</protein>
<sequence length="110" mass="12522">MQNINCPQCSQEIDLNLAACPHCKAAQGLESLSGVDPDIRIKNQRLAIWFSILFGGLGIHKFYLGQYLKGSLYLVFSWTLVPFIVGWVDAVRTFKMSAFSFEQRYSRRIS</sequence>
<evidence type="ECO:0000256" key="5">
    <source>
        <dbReference type="SAM" id="Phobius"/>
    </source>
</evidence>
<evidence type="ECO:0000313" key="7">
    <source>
        <dbReference type="EMBL" id="ACJ30669.1"/>
    </source>
</evidence>
<proteinExistence type="predicted"/>
<dbReference type="Proteomes" id="UP000000753">
    <property type="component" value="Chromosome"/>
</dbReference>
<dbReference type="eggNOG" id="COG2314">
    <property type="taxonomic scope" value="Bacteria"/>
</dbReference>
<keyword evidence="3 5" id="KW-1133">Transmembrane helix</keyword>
<evidence type="ECO:0000256" key="2">
    <source>
        <dbReference type="ARBA" id="ARBA00022692"/>
    </source>
</evidence>
<keyword evidence="4 5" id="KW-0472">Membrane</keyword>
<dbReference type="RefSeq" id="WP_020914010.1">
    <property type="nucleotide sequence ID" value="NC_011566.1"/>
</dbReference>
<dbReference type="EMBL" id="CP000472">
    <property type="protein sequence ID" value="ACJ30669.1"/>
    <property type="molecule type" value="Genomic_DNA"/>
</dbReference>
<name>B8CSP3_SHEPW</name>
<dbReference type="KEGG" id="swp:swp_3999"/>
<reference evidence="7 8" key="1">
    <citation type="journal article" date="2008" name="PLoS ONE">
        <title>Environmental adaptation: genomic analysis of the piezotolerant and psychrotolerant deep-sea iron reducing bacterium Shewanella piezotolerans WP3.</title>
        <authorList>
            <person name="Wang F."/>
            <person name="Wang J."/>
            <person name="Jian H."/>
            <person name="Zhang B."/>
            <person name="Li S."/>
            <person name="Wang F."/>
            <person name="Zeng X."/>
            <person name="Gao L."/>
            <person name="Bartlett D.H."/>
            <person name="Yu J."/>
            <person name="Hu S."/>
            <person name="Xiao X."/>
        </authorList>
    </citation>
    <scope>NUCLEOTIDE SEQUENCE [LARGE SCALE GENOMIC DNA]</scope>
    <source>
        <strain evidence="8">WP3 / JCM 13877</strain>
    </source>
</reference>
<evidence type="ECO:0000313" key="8">
    <source>
        <dbReference type="Proteomes" id="UP000000753"/>
    </source>
</evidence>
<evidence type="ECO:0000256" key="1">
    <source>
        <dbReference type="ARBA" id="ARBA00004141"/>
    </source>
</evidence>